<dbReference type="EMBL" id="JANIEX010000336">
    <property type="protein sequence ID" value="KAJ3568592.1"/>
    <property type="molecule type" value="Genomic_DNA"/>
</dbReference>
<proteinExistence type="predicted"/>
<keyword evidence="2" id="KW-1185">Reference proteome</keyword>
<evidence type="ECO:0008006" key="3">
    <source>
        <dbReference type="Google" id="ProtNLM"/>
    </source>
</evidence>
<dbReference type="AlphaFoldDB" id="A0AAD5VW09"/>
<organism evidence="1 2">
    <name type="scientific">Leucocoprinus birnbaumii</name>
    <dbReference type="NCBI Taxonomy" id="56174"/>
    <lineage>
        <taxon>Eukaryota</taxon>
        <taxon>Fungi</taxon>
        <taxon>Dikarya</taxon>
        <taxon>Basidiomycota</taxon>
        <taxon>Agaricomycotina</taxon>
        <taxon>Agaricomycetes</taxon>
        <taxon>Agaricomycetidae</taxon>
        <taxon>Agaricales</taxon>
        <taxon>Agaricineae</taxon>
        <taxon>Agaricaceae</taxon>
        <taxon>Leucocoprinus</taxon>
    </lineage>
</organism>
<evidence type="ECO:0000313" key="2">
    <source>
        <dbReference type="Proteomes" id="UP001213000"/>
    </source>
</evidence>
<evidence type="ECO:0000313" key="1">
    <source>
        <dbReference type="EMBL" id="KAJ3568592.1"/>
    </source>
</evidence>
<dbReference type="Proteomes" id="UP001213000">
    <property type="component" value="Unassembled WGS sequence"/>
</dbReference>
<name>A0AAD5VW09_9AGAR</name>
<comment type="caution">
    <text evidence="1">The sequence shown here is derived from an EMBL/GenBank/DDBJ whole genome shotgun (WGS) entry which is preliminary data.</text>
</comment>
<reference evidence="1" key="1">
    <citation type="submission" date="2022-07" db="EMBL/GenBank/DDBJ databases">
        <title>Genome Sequence of Leucocoprinus birnbaumii.</title>
        <authorList>
            <person name="Buettner E."/>
        </authorList>
    </citation>
    <scope>NUCLEOTIDE SEQUENCE</scope>
    <source>
        <strain evidence="1">VT141</strain>
    </source>
</reference>
<protein>
    <recommendedName>
        <fullName evidence="3">F-box domain-containing protein</fullName>
    </recommendedName>
</protein>
<sequence>MSTSSSEEQIASLQKELAKIENNLHIRGNPIRLQRATLQQELNVLRSPIYRLSTELMVAIFHYTLPPPLSFEFDLPRTAHDLFFPPEIGDLFFPIILSAVSARWRDVASSTPSLWTHFQFPAYLWSHENPPHSTIDIYLTNSKDLPLQLDLAFPLRVQPTKENHFFHRKFDRLLSLNLSRIKRITLKNPPSRWLYQVERLSSAIDISVQWDRAMSTEMHMENPRFERCRSLSRLAIRNSIMESSSQDPRVLYQVPCSLTILDLSAIQVDHCIKVALRCPWLIELYIRYSIHADEDPDAESVKLWFGNRVTFRRLEVLYFGPIIGPWESAFLAKLHTPVLREFTISNQLNGLTIRDPEDGFGQFVDRLPPTFSRLEVEDCEFIEVDCCGCLFDHRSSIQEVKFVDCEIDSIIRLLEDLQLSEEQVNMPNLRAISVCGGIQEILQPMRAHQRMSEVEPMILNHFVTTLESRLVEGSNFRLEFSRIAVDWTPVLQARLRALVQRGARIQVVEDGDIVDWL</sequence>
<dbReference type="SUPFAM" id="SSF52047">
    <property type="entry name" value="RNI-like"/>
    <property type="match status" value="1"/>
</dbReference>
<accession>A0AAD5VW09</accession>
<gene>
    <name evidence="1" type="ORF">NP233_g5611</name>
</gene>